<dbReference type="UniPathway" id="UPA00047">
    <property type="reaction ID" value="UER00058"/>
</dbReference>
<evidence type="ECO:0000256" key="14">
    <source>
        <dbReference type="ARBA" id="ARBA00048798"/>
    </source>
</evidence>
<dbReference type="InterPro" id="IPR043132">
    <property type="entry name" value="BCAT-like_C"/>
</dbReference>
<reference evidence="16" key="1">
    <citation type="submission" date="2016-10" db="EMBL/GenBank/DDBJ databases">
        <authorList>
            <person name="de Groot N.N."/>
        </authorList>
    </citation>
    <scope>NUCLEOTIDE SEQUENCE</scope>
</reference>
<dbReference type="Gene3D" id="3.30.470.10">
    <property type="match status" value="1"/>
</dbReference>
<dbReference type="Gene3D" id="3.20.10.10">
    <property type="entry name" value="D-amino Acid Aminotransferase, subunit A, domain 2"/>
    <property type="match status" value="1"/>
</dbReference>
<dbReference type="AlphaFoldDB" id="A0A1W1BNB6"/>
<evidence type="ECO:0000256" key="4">
    <source>
        <dbReference type="ARBA" id="ARBA00004931"/>
    </source>
</evidence>
<name>A0A1W1BNB6_9ZZZZ</name>
<evidence type="ECO:0000256" key="2">
    <source>
        <dbReference type="ARBA" id="ARBA00003109"/>
    </source>
</evidence>
<gene>
    <name evidence="16" type="ORF">MNB_SUP05-5-327</name>
</gene>
<dbReference type="PROSITE" id="PS00770">
    <property type="entry name" value="AA_TRANSFER_CLASS_4"/>
    <property type="match status" value="1"/>
</dbReference>
<dbReference type="FunFam" id="3.20.10.10:FF:000001">
    <property type="entry name" value="Branched-chain-amino-acid aminotransferase"/>
    <property type="match status" value="1"/>
</dbReference>
<dbReference type="CDD" id="cd01557">
    <property type="entry name" value="BCAT_beta_family"/>
    <property type="match status" value="1"/>
</dbReference>
<keyword evidence="9" id="KW-0028">Amino-acid biosynthesis</keyword>
<comment type="pathway">
    <text evidence="4">Amino-acid biosynthesis; L-valine biosynthesis; L-valine from pyruvate: step 4/4.</text>
</comment>
<keyword evidence="11" id="KW-0663">Pyridoxal phosphate</keyword>
<dbReference type="GO" id="GO:0052654">
    <property type="term" value="F:L-leucine-2-oxoglutarate transaminase activity"/>
    <property type="evidence" value="ECO:0007669"/>
    <property type="project" value="RHEA"/>
</dbReference>
<dbReference type="InterPro" id="IPR050571">
    <property type="entry name" value="Class-IV_PLP-Dep_Aminotrnsfr"/>
</dbReference>
<evidence type="ECO:0000313" key="16">
    <source>
        <dbReference type="EMBL" id="SFV54955.1"/>
    </source>
</evidence>
<dbReference type="PANTHER" id="PTHR42743:SF11">
    <property type="entry name" value="AMINODEOXYCHORISMATE LYASE"/>
    <property type="match status" value="1"/>
</dbReference>
<dbReference type="GO" id="GO:0006532">
    <property type="term" value="P:aspartate biosynthetic process"/>
    <property type="evidence" value="ECO:0007669"/>
    <property type="project" value="TreeGrafter"/>
</dbReference>
<dbReference type="SUPFAM" id="SSF56752">
    <property type="entry name" value="D-aminoacid aminotransferase-like PLP-dependent enzymes"/>
    <property type="match status" value="1"/>
</dbReference>
<comment type="catalytic activity">
    <reaction evidence="14">
        <text>L-isoleucine + 2-oxoglutarate = (S)-3-methyl-2-oxopentanoate + L-glutamate</text>
        <dbReference type="Rhea" id="RHEA:24801"/>
        <dbReference type="ChEBI" id="CHEBI:16810"/>
        <dbReference type="ChEBI" id="CHEBI:29985"/>
        <dbReference type="ChEBI" id="CHEBI:35146"/>
        <dbReference type="ChEBI" id="CHEBI:58045"/>
        <dbReference type="EC" id="2.6.1.42"/>
    </reaction>
</comment>
<dbReference type="GO" id="GO:0052655">
    <property type="term" value="F:L-valine-2-oxoglutarate transaminase activity"/>
    <property type="evidence" value="ECO:0007669"/>
    <property type="project" value="RHEA"/>
</dbReference>
<dbReference type="Pfam" id="PF01063">
    <property type="entry name" value="Aminotran_4"/>
    <property type="match status" value="1"/>
</dbReference>
<dbReference type="InterPro" id="IPR005785">
    <property type="entry name" value="B_amino_transI"/>
</dbReference>
<comment type="cofactor">
    <cofactor evidence="1">
        <name>pyridoxal 5'-phosphate</name>
        <dbReference type="ChEBI" id="CHEBI:597326"/>
    </cofactor>
</comment>
<comment type="catalytic activity">
    <reaction evidence="13">
        <text>L-valine + 2-oxoglutarate = 3-methyl-2-oxobutanoate + L-glutamate</text>
        <dbReference type="Rhea" id="RHEA:24813"/>
        <dbReference type="ChEBI" id="CHEBI:11851"/>
        <dbReference type="ChEBI" id="CHEBI:16810"/>
        <dbReference type="ChEBI" id="CHEBI:29985"/>
        <dbReference type="ChEBI" id="CHEBI:57762"/>
        <dbReference type="EC" id="2.6.1.42"/>
    </reaction>
</comment>
<evidence type="ECO:0000256" key="6">
    <source>
        <dbReference type="ARBA" id="ARBA00009320"/>
    </source>
</evidence>
<evidence type="ECO:0000256" key="1">
    <source>
        <dbReference type="ARBA" id="ARBA00001933"/>
    </source>
</evidence>
<evidence type="ECO:0000256" key="8">
    <source>
        <dbReference type="ARBA" id="ARBA00022576"/>
    </source>
</evidence>
<dbReference type="InterPro" id="IPR033939">
    <property type="entry name" value="BCAT_family"/>
</dbReference>
<evidence type="ECO:0000256" key="12">
    <source>
        <dbReference type="ARBA" id="ARBA00023304"/>
    </source>
</evidence>
<comment type="catalytic activity">
    <reaction evidence="15">
        <text>L-leucine + 2-oxoglutarate = 4-methyl-2-oxopentanoate + L-glutamate</text>
        <dbReference type="Rhea" id="RHEA:18321"/>
        <dbReference type="ChEBI" id="CHEBI:16810"/>
        <dbReference type="ChEBI" id="CHEBI:17865"/>
        <dbReference type="ChEBI" id="CHEBI:29985"/>
        <dbReference type="ChEBI" id="CHEBI:57427"/>
        <dbReference type="EC" id="2.6.1.42"/>
    </reaction>
</comment>
<dbReference type="UniPathway" id="UPA00049">
    <property type="reaction ID" value="UER00062"/>
</dbReference>
<dbReference type="InterPro" id="IPR001544">
    <property type="entry name" value="Aminotrans_IV"/>
</dbReference>
<sequence>MSLMSEKDGWIWMDGEWIEWREAKVHVLTHTLHYGMGVFEGVRAYQTDKGPAIFRLEEHTNRLFNSAHILNMPMSYSKEELNKIQKEVIVKNNLNSAYLRPMCFYGSEGMGLRADNLKVHTMIAAWEWGSYLGEDNMKNGLRIRTSSFTRHHVNITMCKAKANGNYMNSMLALQEALNDGYDEALLLDVDGFVAEGSGENIFIIKNKVLYTPDLTSALAGITRDTIVQLATELGYKVVEKRITRDEVYCADEAFFTGTAAEVTPIRELDNRIIGSGTRGPITEKLQSLYFDCVCGRNQKYTFWLEKGVVNA</sequence>
<dbReference type="GO" id="GO:0009099">
    <property type="term" value="P:L-valine biosynthetic process"/>
    <property type="evidence" value="ECO:0007669"/>
    <property type="project" value="UniProtKB-UniPathway"/>
</dbReference>
<keyword evidence="12" id="KW-0100">Branched-chain amino acid biosynthesis</keyword>
<dbReference type="EMBL" id="FPHJ01000014">
    <property type="protein sequence ID" value="SFV54955.1"/>
    <property type="molecule type" value="Genomic_DNA"/>
</dbReference>
<evidence type="ECO:0000256" key="5">
    <source>
        <dbReference type="ARBA" id="ARBA00005072"/>
    </source>
</evidence>
<evidence type="ECO:0000256" key="11">
    <source>
        <dbReference type="ARBA" id="ARBA00022898"/>
    </source>
</evidence>
<evidence type="ECO:0000256" key="15">
    <source>
        <dbReference type="ARBA" id="ARBA00049229"/>
    </source>
</evidence>
<dbReference type="NCBIfam" id="TIGR01122">
    <property type="entry name" value="ilvE_I"/>
    <property type="match status" value="1"/>
</dbReference>
<dbReference type="EC" id="2.6.1.42" evidence="7"/>
<evidence type="ECO:0000256" key="10">
    <source>
        <dbReference type="ARBA" id="ARBA00022679"/>
    </source>
</evidence>
<dbReference type="PANTHER" id="PTHR42743">
    <property type="entry name" value="AMINO-ACID AMINOTRANSFERASE"/>
    <property type="match status" value="1"/>
</dbReference>
<dbReference type="GO" id="GO:0009097">
    <property type="term" value="P:isoleucine biosynthetic process"/>
    <property type="evidence" value="ECO:0007669"/>
    <property type="project" value="UniProtKB-UniPathway"/>
</dbReference>
<protein>
    <recommendedName>
        <fullName evidence="7">branched-chain-amino-acid transaminase</fullName>
        <ecNumber evidence="7">2.6.1.42</ecNumber>
    </recommendedName>
</protein>
<comment type="pathway">
    <text evidence="3">Amino-acid biosynthesis; L-isoleucine biosynthesis; L-isoleucine from 2-oxobutanoate: step 4/4.</text>
</comment>
<evidence type="ECO:0000256" key="9">
    <source>
        <dbReference type="ARBA" id="ARBA00022605"/>
    </source>
</evidence>
<organism evidence="16">
    <name type="scientific">hydrothermal vent metagenome</name>
    <dbReference type="NCBI Taxonomy" id="652676"/>
    <lineage>
        <taxon>unclassified sequences</taxon>
        <taxon>metagenomes</taxon>
        <taxon>ecological metagenomes</taxon>
    </lineage>
</organism>
<dbReference type="InterPro" id="IPR043131">
    <property type="entry name" value="BCAT-like_N"/>
</dbReference>
<evidence type="ECO:0000256" key="7">
    <source>
        <dbReference type="ARBA" id="ARBA00013053"/>
    </source>
</evidence>
<evidence type="ECO:0000256" key="13">
    <source>
        <dbReference type="ARBA" id="ARBA00048212"/>
    </source>
</evidence>
<proteinExistence type="inferred from homology"/>
<accession>A0A1W1BNB6</accession>
<keyword evidence="10 16" id="KW-0808">Transferase</keyword>
<dbReference type="InterPro" id="IPR036038">
    <property type="entry name" value="Aminotransferase-like"/>
</dbReference>
<dbReference type="GO" id="GO:0005829">
    <property type="term" value="C:cytosol"/>
    <property type="evidence" value="ECO:0007669"/>
    <property type="project" value="TreeGrafter"/>
</dbReference>
<evidence type="ECO:0000256" key="3">
    <source>
        <dbReference type="ARBA" id="ARBA00004824"/>
    </source>
</evidence>
<dbReference type="GO" id="GO:0052656">
    <property type="term" value="F:L-isoleucine-2-oxoglutarate transaminase activity"/>
    <property type="evidence" value="ECO:0007669"/>
    <property type="project" value="RHEA"/>
</dbReference>
<dbReference type="InterPro" id="IPR018300">
    <property type="entry name" value="Aminotrans_IV_CS"/>
</dbReference>
<comment type="function">
    <text evidence="2">Acts on leucine, isoleucine and valine.</text>
</comment>
<comment type="similarity">
    <text evidence="6">Belongs to the class-IV pyridoxal-phosphate-dependent aminotransferase family.</text>
</comment>
<comment type="pathway">
    <text evidence="5">Amino-acid biosynthesis; L-leucine biosynthesis; L-leucine from 3-methyl-2-oxobutanoate: step 4/4.</text>
</comment>
<dbReference type="UniPathway" id="UPA00048">
    <property type="reaction ID" value="UER00073"/>
</dbReference>
<keyword evidence="8 16" id="KW-0032">Aminotransferase</keyword>
<dbReference type="NCBIfam" id="NF005146">
    <property type="entry name" value="PRK06606.1"/>
    <property type="match status" value="1"/>
</dbReference>
<dbReference type="GO" id="GO:0009098">
    <property type="term" value="P:L-leucine biosynthetic process"/>
    <property type="evidence" value="ECO:0007669"/>
    <property type="project" value="UniProtKB-UniPathway"/>
</dbReference>